<dbReference type="AlphaFoldDB" id="A0AAE0DHP6"/>
<sequence length="213" mass="24081">MGTPVKKMVLNKDSSILGSKGDVSASLVADHHDIRIDLFKFPPELRNIIYDKILEEGDLTVLLASRKVHQELVAPIALLKTFRVYFGSAWHPPVSVPLGSKATVMVQNLTVTIKRCGLENGRKPRPWKKNLLEYFGGLSQFTRASCTITLDYGEKGWLTHRCVNGMLFTSFKTLTCFRTLTLKMIYEADTPRNEAAARAKGVTSWWHRNKFQI</sequence>
<protein>
    <submittedName>
        <fullName evidence="1">Uncharacterized protein</fullName>
    </submittedName>
</protein>
<organism evidence="1 2">
    <name type="scientific">Lepraria neglecta</name>
    <dbReference type="NCBI Taxonomy" id="209136"/>
    <lineage>
        <taxon>Eukaryota</taxon>
        <taxon>Fungi</taxon>
        <taxon>Dikarya</taxon>
        <taxon>Ascomycota</taxon>
        <taxon>Pezizomycotina</taxon>
        <taxon>Lecanoromycetes</taxon>
        <taxon>OSLEUM clade</taxon>
        <taxon>Lecanoromycetidae</taxon>
        <taxon>Lecanorales</taxon>
        <taxon>Lecanorineae</taxon>
        <taxon>Stereocaulaceae</taxon>
        <taxon>Lepraria</taxon>
    </lineage>
</organism>
<dbReference type="Proteomes" id="UP001276659">
    <property type="component" value="Unassembled WGS sequence"/>
</dbReference>
<proteinExistence type="predicted"/>
<gene>
    <name evidence="1" type="ORF">OEA41_009059</name>
</gene>
<evidence type="ECO:0000313" key="2">
    <source>
        <dbReference type="Proteomes" id="UP001276659"/>
    </source>
</evidence>
<dbReference type="EMBL" id="JASNWA010000009">
    <property type="protein sequence ID" value="KAK3169675.1"/>
    <property type="molecule type" value="Genomic_DNA"/>
</dbReference>
<comment type="caution">
    <text evidence="1">The sequence shown here is derived from an EMBL/GenBank/DDBJ whole genome shotgun (WGS) entry which is preliminary data.</text>
</comment>
<evidence type="ECO:0000313" key="1">
    <source>
        <dbReference type="EMBL" id="KAK3169675.1"/>
    </source>
</evidence>
<keyword evidence="2" id="KW-1185">Reference proteome</keyword>
<accession>A0AAE0DHP6</accession>
<reference evidence="1" key="1">
    <citation type="submission" date="2022-11" db="EMBL/GenBank/DDBJ databases">
        <title>Chromosomal genome sequence assembly and mating type (MAT) locus characterization of the leprose asexual lichenized fungus Lepraria neglecta (Nyl.) Erichsen.</title>
        <authorList>
            <person name="Allen J.L."/>
            <person name="Pfeffer B."/>
        </authorList>
    </citation>
    <scope>NUCLEOTIDE SEQUENCE</scope>
    <source>
        <strain evidence="1">Allen 5258</strain>
    </source>
</reference>
<name>A0AAE0DHP6_9LECA</name>